<gene>
    <name evidence="1" type="ORF">TGAM01_v205884</name>
</gene>
<dbReference type="GeneID" id="29983106"/>
<dbReference type="EMBL" id="JPDN02000019">
    <property type="protein sequence ID" value="PON25198.1"/>
    <property type="molecule type" value="Genomic_DNA"/>
</dbReference>
<proteinExistence type="predicted"/>
<dbReference type="RefSeq" id="XP_018663789.1">
    <property type="nucleotide sequence ID" value="XM_018803023.1"/>
</dbReference>
<dbReference type="AlphaFoldDB" id="A0A2P4ZLM9"/>
<dbReference type="Proteomes" id="UP000054821">
    <property type="component" value="Unassembled WGS sequence"/>
</dbReference>
<protein>
    <submittedName>
        <fullName evidence="1">Uncharacterized protein</fullName>
    </submittedName>
</protein>
<keyword evidence="2" id="KW-1185">Reference proteome</keyword>
<reference evidence="1 2" key="1">
    <citation type="journal article" date="2016" name="Genome Announc.">
        <title>Draft Whole-Genome Sequence of Trichoderma gamsii T6085, a Promising Biocontrol Agent of Fusarium Head Blight on Wheat.</title>
        <authorList>
            <person name="Baroncelli R."/>
            <person name="Zapparata A."/>
            <person name="Piaggeschi G."/>
            <person name="Sarrocco S."/>
            <person name="Vannacci G."/>
        </authorList>
    </citation>
    <scope>NUCLEOTIDE SEQUENCE [LARGE SCALE GENOMIC DNA]</scope>
    <source>
        <strain evidence="1 2">T6085</strain>
    </source>
</reference>
<evidence type="ECO:0000313" key="2">
    <source>
        <dbReference type="Proteomes" id="UP000054821"/>
    </source>
</evidence>
<name>A0A2P4ZLM9_9HYPO</name>
<organism evidence="1 2">
    <name type="scientific">Trichoderma gamsii</name>
    <dbReference type="NCBI Taxonomy" id="398673"/>
    <lineage>
        <taxon>Eukaryota</taxon>
        <taxon>Fungi</taxon>
        <taxon>Dikarya</taxon>
        <taxon>Ascomycota</taxon>
        <taxon>Pezizomycotina</taxon>
        <taxon>Sordariomycetes</taxon>
        <taxon>Hypocreomycetidae</taxon>
        <taxon>Hypocreales</taxon>
        <taxon>Hypocreaceae</taxon>
        <taxon>Trichoderma</taxon>
    </lineage>
</organism>
<comment type="caution">
    <text evidence="1">The sequence shown here is derived from an EMBL/GenBank/DDBJ whole genome shotgun (WGS) entry which is preliminary data.</text>
</comment>
<accession>A0A2P4ZLM9</accession>
<evidence type="ECO:0000313" key="1">
    <source>
        <dbReference type="EMBL" id="PON25198.1"/>
    </source>
</evidence>
<sequence>MGSSVSDSAELAFLKDCKVSLHTTHKKDVADGDSFTTADLNEPNFNIFGIDKAVENDNEVKTYNDDQTDFNPSKLRWFHIPANNMAWIDIFMGRWFQTAGGLDNKLGANVGA</sequence>